<accession>A0A839E8N5</accession>
<keyword evidence="1" id="KW-0472">Membrane</keyword>
<dbReference type="InterPro" id="IPR002881">
    <property type="entry name" value="DUF58"/>
</dbReference>
<evidence type="ECO:0000256" key="1">
    <source>
        <dbReference type="SAM" id="Phobius"/>
    </source>
</evidence>
<sequence length="274" mass="29055">MPRRRRAQPTVRGPGPIAAALLLVGRATRGALAPIVGVVSPLGWIVLGAAVVSLLVGALLGWLEFVALGAVLLAAPVVSIAFHALRAYEPGDDRRYVHWRTSARTGQLMVRRFEETRRSQLVILFDADRDKYASDDEFELAVSIVASLGVQVIRDGTLVAVVSEATALRTGTASTLLDDSCRLEPVTTRHASAREFPRAATLRLPPPSLVVLVGGSGLAVTDARAVQTLFGRDAVTIGLRADSAASSRIATVDRLRVATVGSLADLPRLVRGMS</sequence>
<proteinExistence type="predicted"/>
<feature type="transmembrane region" description="Helical" evidence="1">
    <location>
        <begin position="31"/>
        <end position="59"/>
    </location>
</feature>
<feature type="domain" description="DUF58" evidence="2">
    <location>
        <begin position="85"/>
        <end position="166"/>
    </location>
</feature>
<keyword evidence="1" id="KW-0812">Transmembrane</keyword>
<evidence type="ECO:0000313" key="4">
    <source>
        <dbReference type="Proteomes" id="UP000585905"/>
    </source>
</evidence>
<dbReference type="Pfam" id="PF01882">
    <property type="entry name" value="DUF58"/>
    <property type="match status" value="1"/>
</dbReference>
<evidence type="ECO:0000313" key="3">
    <source>
        <dbReference type="EMBL" id="MBA8846564.1"/>
    </source>
</evidence>
<keyword evidence="1" id="KW-1133">Transmembrane helix</keyword>
<evidence type="ECO:0000259" key="2">
    <source>
        <dbReference type="Pfam" id="PF01882"/>
    </source>
</evidence>
<dbReference type="RefSeq" id="WP_182489243.1">
    <property type="nucleotide sequence ID" value="NZ_BAAAOV010000003.1"/>
</dbReference>
<feature type="transmembrane region" description="Helical" evidence="1">
    <location>
        <begin position="65"/>
        <end position="85"/>
    </location>
</feature>
<comment type="caution">
    <text evidence="3">The sequence shown here is derived from an EMBL/GenBank/DDBJ whole genome shotgun (WGS) entry which is preliminary data.</text>
</comment>
<name>A0A839E8N5_9MICO</name>
<dbReference type="AlphaFoldDB" id="A0A839E8N5"/>
<protein>
    <recommendedName>
        <fullName evidence="2">DUF58 domain-containing protein</fullName>
    </recommendedName>
</protein>
<keyword evidence="4" id="KW-1185">Reference proteome</keyword>
<dbReference type="PANTHER" id="PTHR34351">
    <property type="entry name" value="SLR1927 PROTEIN-RELATED"/>
    <property type="match status" value="1"/>
</dbReference>
<organism evidence="3 4">
    <name type="scientific">Microcella alkalica</name>
    <dbReference type="NCBI Taxonomy" id="355930"/>
    <lineage>
        <taxon>Bacteria</taxon>
        <taxon>Bacillati</taxon>
        <taxon>Actinomycetota</taxon>
        <taxon>Actinomycetes</taxon>
        <taxon>Micrococcales</taxon>
        <taxon>Microbacteriaceae</taxon>
        <taxon>Microcella</taxon>
    </lineage>
</organism>
<dbReference type="EMBL" id="JACGWX010000001">
    <property type="protein sequence ID" value="MBA8846564.1"/>
    <property type="molecule type" value="Genomic_DNA"/>
</dbReference>
<reference evidence="3 4" key="1">
    <citation type="submission" date="2020-07" db="EMBL/GenBank/DDBJ databases">
        <title>Sequencing the genomes of 1000 actinobacteria strains.</title>
        <authorList>
            <person name="Klenk H.-P."/>
        </authorList>
    </citation>
    <scope>NUCLEOTIDE SEQUENCE [LARGE SCALE GENOMIC DNA]</scope>
    <source>
        <strain evidence="3 4">DSM 19663</strain>
    </source>
</reference>
<dbReference type="Proteomes" id="UP000585905">
    <property type="component" value="Unassembled WGS sequence"/>
</dbReference>
<gene>
    <name evidence="3" type="ORF">FHX53_000128</name>
</gene>